<evidence type="ECO:0000313" key="3">
    <source>
        <dbReference type="EMBL" id="OZC10341.1"/>
    </source>
</evidence>
<feature type="transmembrane region" description="Helical" evidence="2">
    <location>
        <begin position="50"/>
        <end position="68"/>
    </location>
</feature>
<reference evidence="3 4" key="1">
    <citation type="submission" date="2015-12" db="EMBL/GenBank/DDBJ databases">
        <title>Draft genome of the nematode, Onchocerca flexuosa.</title>
        <authorList>
            <person name="Mitreva M."/>
        </authorList>
    </citation>
    <scope>NUCLEOTIDE SEQUENCE [LARGE SCALE GENOMIC DNA]</scope>
    <source>
        <strain evidence="3">Red Deer</strain>
    </source>
</reference>
<dbReference type="OrthoDB" id="5858966at2759"/>
<reference evidence="5" key="2">
    <citation type="submission" date="2016-06" db="UniProtKB">
        <authorList>
            <consortium name="WormBaseParasite"/>
        </authorList>
    </citation>
    <scope>IDENTIFICATION</scope>
</reference>
<evidence type="ECO:0000256" key="2">
    <source>
        <dbReference type="SAM" id="Phobius"/>
    </source>
</evidence>
<protein>
    <submittedName>
        <fullName evidence="5">Zinc finger, CCHC-type</fullName>
    </submittedName>
</protein>
<dbReference type="Proteomes" id="UP000242913">
    <property type="component" value="Unassembled WGS sequence"/>
</dbReference>
<keyword evidence="4" id="KW-1185">Reference proteome</keyword>
<organism evidence="5">
    <name type="scientific">Onchocerca flexuosa</name>
    <dbReference type="NCBI Taxonomy" id="387005"/>
    <lineage>
        <taxon>Eukaryota</taxon>
        <taxon>Metazoa</taxon>
        <taxon>Ecdysozoa</taxon>
        <taxon>Nematoda</taxon>
        <taxon>Chromadorea</taxon>
        <taxon>Rhabditida</taxon>
        <taxon>Spirurina</taxon>
        <taxon>Spiruromorpha</taxon>
        <taxon>Filarioidea</taxon>
        <taxon>Onchocercidae</taxon>
        <taxon>Onchocerca</taxon>
    </lineage>
</organism>
<keyword evidence="2" id="KW-1133">Transmembrane helix</keyword>
<dbReference type="AlphaFoldDB" id="A0A183H2P9"/>
<dbReference type="WBParaSite" id="OFLC_0000175801-mRNA-1">
    <property type="protein sequence ID" value="OFLC_0000175801-mRNA-1"/>
    <property type="gene ID" value="OFLC_0000175801"/>
</dbReference>
<keyword evidence="2" id="KW-0472">Membrane</keyword>
<dbReference type="EMBL" id="KZ269987">
    <property type="protein sequence ID" value="OZC10341.1"/>
    <property type="molecule type" value="Genomic_DNA"/>
</dbReference>
<feature type="region of interest" description="Disordered" evidence="1">
    <location>
        <begin position="140"/>
        <end position="160"/>
    </location>
</feature>
<evidence type="ECO:0000256" key="1">
    <source>
        <dbReference type="SAM" id="MobiDB-lite"/>
    </source>
</evidence>
<accession>A0A183H2P9</accession>
<gene>
    <name evidence="3" type="ORF">X798_02648</name>
</gene>
<proteinExistence type="predicted"/>
<sequence>MHAGDKKNHHQMDHTYPDMNNIFFKSVPKMIQIADDMHRMTDYIMDLRNMTIGLVCFSFIGAMIFLFLRHIKKRNGADMCERMIMADHPEDLGKFIQSSSDTYRSYSDPSSTIILAKEFSGKTKSTALMMKADGCAKNTRFANNRNHNNKSPLKGTQTRTNKYQCKLVK</sequence>
<feature type="compositionally biased region" description="Polar residues" evidence="1">
    <location>
        <begin position="150"/>
        <end position="160"/>
    </location>
</feature>
<keyword evidence="2" id="KW-0812">Transmembrane</keyword>
<evidence type="ECO:0000313" key="4">
    <source>
        <dbReference type="Proteomes" id="UP000242913"/>
    </source>
</evidence>
<name>A0A183H2P9_9BILA</name>
<evidence type="ECO:0000313" key="5">
    <source>
        <dbReference type="WBParaSite" id="OFLC_0000175801-mRNA-1"/>
    </source>
</evidence>